<feature type="compositionally biased region" description="Polar residues" evidence="7">
    <location>
        <begin position="95"/>
        <end position="108"/>
    </location>
</feature>
<comment type="subcellular location">
    <subcellularLocation>
        <location evidence="1">Nucleus</location>
    </subcellularLocation>
</comment>
<feature type="compositionally biased region" description="Acidic residues" evidence="7">
    <location>
        <begin position="477"/>
        <end position="495"/>
    </location>
</feature>
<feature type="compositionally biased region" description="Polar residues" evidence="7">
    <location>
        <begin position="209"/>
        <end position="222"/>
    </location>
</feature>
<dbReference type="InterPro" id="IPR001138">
    <property type="entry name" value="Zn2Cys6_DnaBD"/>
</dbReference>
<dbReference type="InterPro" id="IPR007219">
    <property type="entry name" value="XnlR_reg_dom"/>
</dbReference>
<feature type="compositionally biased region" description="Polar residues" evidence="7">
    <location>
        <begin position="1096"/>
        <end position="1105"/>
    </location>
</feature>
<evidence type="ECO:0000256" key="3">
    <source>
        <dbReference type="ARBA" id="ARBA00023015"/>
    </source>
</evidence>
<dbReference type="InterPro" id="IPR051089">
    <property type="entry name" value="prtT"/>
</dbReference>
<reference evidence="10" key="1">
    <citation type="submission" date="2024-06" db="EMBL/GenBank/DDBJ databases">
        <title>Multi-omics analyses provide insights into the biosynthesis of the anticancer antibiotic pleurotin in Hohenbuehelia grisea.</title>
        <authorList>
            <person name="Weaver J.A."/>
            <person name="Alberti F."/>
        </authorList>
    </citation>
    <scope>NUCLEOTIDE SEQUENCE [LARGE SCALE GENOMIC DNA]</scope>
    <source>
        <strain evidence="10">T-177</strain>
    </source>
</reference>
<feature type="region of interest" description="Disordered" evidence="7">
    <location>
        <begin position="128"/>
        <end position="163"/>
    </location>
</feature>
<dbReference type="Proteomes" id="UP001556367">
    <property type="component" value="Unassembled WGS sequence"/>
</dbReference>
<protein>
    <recommendedName>
        <fullName evidence="8">Zn(2)-C6 fungal-type domain-containing protein</fullName>
    </recommendedName>
</protein>
<feature type="region of interest" description="Disordered" evidence="7">
    <location>
        <begin position="182"/>
        <end position="275"/>
    </location>
</feature>
<accession>A0ABR3JGS8</accession>
<proteinExistence type="predicted"/>
<feature type="region of interest" description="Disordered" evidence="7">
    <location>
        <begin position="606"/>
        <end position="638"/>
    </location>
</feature>
<feature type="compositionally biased region" description="Polar residues" evidence="7">
    <location>
        <begin position="556"/>
        <end position="565"/>
    </location>
</feature>
<evidence type="ECO:0000256" key="2">
    <source>
        <dbReference type="ARBA" id="ARBA00022723"/>
    </source>
</evidence>
<gene>
    <name evidence="9" type="ORF">HGRIS_003815</name>
</gene>
<feature type="compositionally biased region" description="Low complexity" evidence="7">
    <location>
        <begin position="223"/>
        <end position="243"/>
    </location>
</feature>
<name>A0ABR3JGS8_9AGAR</name>
<keyword evidence="4" id="KW-0238">DNA-binding</keyword>
<dbReference type="Gene3D" id="4.10.240.10">
    <property type="entry name" value="Zn(2)-C6 fungal-type DNA-binding domain"/>
    <property type="match status" value="1"/>
</dbReference>
<keyword evidence="3" id="KW-0805">Transcription regulation</keyword>
<evidence type="ECO:0000313" key="9">
    <source>
        <dbReference type="EMBL" id="KAL0954882.1"/>
    </source>
</evidence>
<evidence type="ECO:0000256" key="7">
    <source>
        <dbReference type="SAM" id="MobiDB-lite"/>
    </source>
</evidence>
<keyword evidence="10" id="KW-1185">Reference proteome</keyword>
<sequence length="1248" mass="135313">MANAYNLDWPQSAYQTQSHGLELEREFDFSMPVMTDSQPSNLYGASYSNPNISPNPGANGNHYQQQTSQNHISPQNQLPQTAFAPALGYDHPQTGVPSQQRRAPSFGTQAPPAASGFALAQQNLSTVTSAPRGAHPNGAFAGAPSYPSRTGKEPERPYYNNPAAYEHDTVSGELTASTALEAHRQQQQQQQFFASESAGSLHDSFSPPMHQQNNLSAQQHPISPQQHPTQQYSQYQAQQLPQTGAGYYPSMGAGGSADMGTAGQGSSKRPRPLQQEDDQEFLDDGAANADAKEGKIKPPGACARCKNLKVRCEFRTDTDPCKRCLNGGHECVVPGRKKRRTPPKREHLLNQIREQADKIQELMGRLENMSSQDSARSAGARASVVSPTSTSGTAPTHADLHSPVLSPTSATTSSAFNAEGSSPSYFTNAPGASSGSAADPATHKAVEDWLAKARESLAEFGGLLGIAGAGLPKSLIAEDDPDDNEPGTGESEGDYEYVEYEGEEGEEGLYGGSDVHLAVERVMDDGMSETGTASGPRLRGQASNNSLNAAAMSPNGSVVSPNMPTSPLPNGRRLAKLVTHPPEASPFGMFANLTMSDRNHRSRVVVEGEAEEGKQGEEGVTGPDGADGEGEDGEGARVGLANPAYFGSDVNAMAARAKALNAQQHLPHILTRGIVTLEEAQKLFDIYYERMNLSLSLLDPVLYTPDKTCARSPFLFTVICAIASRFYTERPELYTQAMHFAQLAAGTALISGPKSVESVHSYILLSLYPVPARRWEEDRGWLYLGLAIRFAIDLNLHHPTTARPQNELHAREMLNRTRAWLNCFNLDRSTGSQYGKAPIIPNSDYVANHSGDWWRSSQYNMLNFDIHLCAYNAELRVMSAFTAKIYSDPNHPTGLNKEVDFERLAIETDEELKRLGDKWFAVLAQTDPTDEQCCFRTGLLKLAYSYARLVALSYAFQHAFGKSSTDENPFLMRCLAAATDVVNVCVDDIGRPSQRVYLRHGPEAQSVFLTFAAAFLVKLLQPKFTTYLSYEKRLEIRGLVMKVVELLGGPEVAIDDRHGPKLYARFLKNLLASPMAKVDHARQASGQARAKYTHSPRPTKSTSVTPEPERAPVEQPAAANAPSPAATTYTLSPPPTQLAMSFDRFAPQGGAIDPFIVGGGFGLAGNGQAALSAQDALGMTMNMTEYLQPPLPYDQAIVSGLQNLTDPSIWQSISDGMSDGSWLTQFSDATNQHLKNHTDSTMFDGTSQ</sequence>
<feature type="compositionally biased region" description="Low complexity" evidence="7">
    <location>
        <begin position="1116"/>
        <end position="1126"/>
    </location>
</feature>
<evidence type="ECO:0000259" key="8">
    <source>
        <dbReference type="PROSITE" id="PS50048"/>
    </source>
</evidence>
<evidence type="ECO:0000256" key="4">
    <source>
        <dbReference type="ARBA" id="ARBA00023125"/>
    </source>
</evidence>
<feature type="compositionally biased region" description="Polar residues" evidence="7">
    <location>
        <begin position="40"/>
        <end position="80"/>
    </location>
</feature>
<feature type="region of interest" description="Disordered" evidence="7">
    <location>
        <begin position="40"/>
        <end position="112"/>
    </location>
</feature>
<feature type="compositionally biased region" description="Low complexity" evidence="7">
    <location>
        <begin position="370"/>
        <end position="386"/>
    </location>
</feature>
<dbReference type="InterPro" id="IPR036864">
    <property type="entry name" value="Zn2-C6_fun-type_DNA-bd_sf"/>
</dbReference>
<keyword evidence="6" id="KW-0539">Nucleus</keyword>
<dbReference type="PANTHER" id="PTHR31845">
    <property type="entry name" value="FINGER DOMAIN PROTEIN, PUTATIVE-RELATED"/>
    <property type="match status" value="1"/>
</dbReference>
<keyword evidence="5" id="KW-0804">Transcription</keyword>
<evidence type="ECO:0000256" key="6">
    <source>
        <dbReference type="ARBA" id="ARBA00023242"/>
    </source>
</evidence>
<feature type="compositionally biased region" description="Polar residues" evidence="7">
    <location>
        <begin position="405"/>
        <end position="418"/>
    </location>
</feature>
<dbReference type="Pfam" id="PF04082">
    <property type="entry name" value="Fungal_trans"/>
    <property type="match status" value="1"/>
</dbReference>
<feature type="region of interest" description="Disordered" evidence="7">
    <location>
        <begin position="369"/>
        <end position="418"/>
    </location>
</feature>
<dbReference type="PANTHER" id="PTHR31845:SF19">
    <property type="entry name" value="TRANSCRIPTION FACTOR DOMAIN-CONTAINING PROTEIN"/>
    <property type="match status" value="1"/>
</dbReference>
<dbReference type="SUPFAM" id="SSF57701">
    <property type="entry name" value="Zn2/Cys6 DNA-binding domain"/>
    <property type="match status" value="1"/>
</dbReference>
<evidence type="ECO:0000256" key="1">
    <source>
        <dbReference type="ARBA" id="ARBA00004123"/>
    </source>
</evidence>
<evidence type="ECO:0000256" key="5">
    <source>
        <dbReference type="ARBA" id="ARBA00023163"/>
    </source>
</evidence>
<dbReference type="PROSITE" id="PS00463">
    <property type="entry name" value="ZN2_CY6_FUNGAL_1"/>
    <property type="match status" value="1"/>
</dbReference>
<comment type="caution">
    <text evidence="9">The sequence shown here is derived from an EMBL/GenBank/DDBJ whole genome shotgun (WGS) entry which is preliminary data.</text>
</comment>
<dbReference type="SMART" id="SM00906">
    <property type="entry name" value="Fungal_trans"/>
    <property type="match status" value="1"/>
</dbReference>
<organism evidence="9 10">
    <name type="scientific">Hohenbuehelia grisea</name>
    <dbReference type="NCBI Taxonomy" id="104357"/>
    <lineage>
        <taxon>Eukaryota</taxon>
        <taxon>Fungi</taxon>
        <taxon>Dikarya</taxon>
        <taxon>Basidiomycota</taxon>
        <taxon>Agaricomycotina</taxon>
        <taxon>Agaricomycetes</taxon>
        <taxon>Agaricomycetidae</taxon>
        <taxon>Agaricales</taxon>
        <taxon>Pleurotineae</taxon>
        <taxon>Pleurotaceae</taxon>
        <taxon>Hohenbuehelia</taxon>
    </lineage>
</organism>
<dbReference type="EMBL" id="JASNQZ010000007">
    <property type="protein sequence ID" value="KAL0954882.1"/>
    <property type="molecule type" value="Genomic_DNA"/>
</dbReference>
<feature type="region of interest" description="Disordered" evidence="7">
    <location>
        <begin position="474"/>
        <end position="495"/>
    </location>
</feature>
<dbReference type="CDD" id="cd12148">
    <property type="entry name" value="fungal_TF_MHR"/>
    <property type="match status" value="1"/>
</dbReference>
<dbReference type="CDD" id="cd00067">
    <property type="entry name" value="GAL4"/>
    <property type="match status" value="1"/>
</dbReference>
<dbReference type="PROSITE" id="PS50048">
    <property type="entry name" value="ZN2_CY6_FUNGAL_2"/>
    <property type="match status" value="1"/>
</dbReference>
<keyword evidence="2" id="KW-0479">Metal-binding</keyword>
<feature type="region of interest" description="Disordered" evidence="7">
    <location>
        <begin position="547"/>
        <end position="570"/>
    </location>
</feature>
<evidence type="ECO:0000313" key="10">
    <source>
        <dbReference type="Proteomes" id="UP001556367"/>
    </source>
</evidence>
<feature type="domain" description="Zn(2)-C6 fungal-type" evidence="8">
    <location>
        <begin position="301"/>
        <end position="333"/>
    </location>
</feature>
<feature type="region of interest" description="Disordered" evidence="7">
    <location>
        <begin position="1082"/>
        <end position="1132"/>
    </location>
</feature>